<dbReference type="AlphaFoldDB" id="A0A077M7D9"/>
<keyword evidence="5" id="KW-1185">Reference proteome</keyword>
<gene>
    <name evidence="1" type="ORF">BN13_1770002</name>
    <name evidence="2" type="ORF">BN13_280028</name>
    <name evidence="3" type="ORF">BN13_650003</name>
    <name evidence="4" type="ORF">BN13_730007</name>
</gene>
<evidence type="ECO:0000313" key="3">
    <source>
        <dbReference type="EMBL" id="CCI54235.1"/>
    </source>
</evidence>
<name>A0A077M7D9_9MICO</name>
<comment type="caution">
    <text evidence="1">The sequence shown here is derived from an EMBL/GenBank/DDBJ whole genome shotgun (WGS) entry which is preliminary data.</text>
</comment>
<reference evidence="1 5" key="2">
    <citation type="journal article" date="2013" name="ISME J.">
        <title>A metabolic model for members of the genus Tetrasphaera involved in enhanced biological phosphorus removal.</title>
        <authorList>
            <person name="Kristiansen R."/>
            <person name="Nguyen H.T.T."/>
            <person name="Saunders A.M."/>
            <person name="Nielsen J.L."/>
            <person name="Wimmer R."/>
            <person name="Le V.Q."/>
            <person name="McIlroy S.J."/>
            <person name="Petrovski S."/>
            <person name="Seviour R.J."/>
            <person name="Calteau A."/>
            <person name="Nielsen K.L."/>
            <person name="Nielsen P.H."/>
        </authorList>
    </citation>
    <scope>NUCLEOTIDE SEQUENCE [LARGE SCALE GENOMIC DNA]</scope>
    <source>
        <strain evidence="1 5">Ben 74</strain>
    </source>
</reference>
<dbReference type="EMBL" id="CAJC01000178">
    <property type="protein sequence ID" value="CCI54235.1"/>
    <property type="molecule type" value="Genomic_DNA"/>
</dbReference>
<dbReference type="Proteomes" id="UP000035720">
    <property type="component" value="Unassembled WGS sequence"/>
</dbReference>
<evidence type="ECO:0000313" key="2">
    <source>
        <dbReference type="EMBL" id="CCI53031.1"/>
    </source>
</evidence>
<proteinExistence type="predicted"/>
<evidence type="ECO:0000313" key="4">
    <source>
        <dbReference type="EMBL" id="CCI54477.1"/>
    </source>
</evidence>
<evidence type="ECO:0000313" key="1">
    <source>
        <dbReference type="EMBL" id="CCI52464.1"/>
    </source>
</evidence>
<sequence length="24" mass="2911">MRENIYIPWIRYICSLYKGGLCFA</sequence>
<accession>A0A077M7D9</accession>
<dbReference type="EMBL" id="CAJC01000187">
    <property type="protein sequence ID" value="CCI54477.1"/>
    <property type="molecule type" value="Genomic_DNA"/>
</dbReference>
<dbReference type="EMBL" id="CAJC01000087">
    <property type="protein sequence ID" value="CCI52464.1"/>
    <property type="molecule type" value="Genomic_DNA"/>
</dbReference>
<evidence type="ECO:0000313" key="5">
    <source>
        <dbReference type="Proteomes" id="UP000035720"/>
    </source>
</evidence>
<protein>
    <submittedName>
        <fullName evidence="1">Uncharacterized protein</fullName>
    </submittedName>
</protein>
<organism evidence="1 5">
    <name type="scientific">Nostocoides jenkinsii Ben 74</name>
    <dbReference type="NCBI Taxonomy" id="1193518"/>
    <lineage>
        <taxon>Bacteria</taxon>
        <taxon>Bacillati</taxon>
        <taxon>Actinomycetota</taxon>
        <taxon>Actinomycetes</taxon>
        <taxon>Micrococcales</taxon>
        <taxon>Intrasporangiaceae</taxon>
        <taxon>Nostocoides</taxon>
    </lineage>
</organism>
<reference evidence="1" key="1">
    <citation type="submission" date="2012-05" db="EMBL/GenBank/DDBJ databases">
        <authorList>
            <person name="McIlroy S."/>
        </authorList>
    </citation>
    <scope>NUCLEOTIDE SEQUENCE</scope>
    <source>
        <strain evidence="1">Ben 74</strain>
    </source>
</reference>
<dbReference type="EMBL" id="CAJC01000137">
    <property type="protein sequence ID" value="CCI53031.1"/>
    <property type="molecule type" value="Genomic_DNA"/>
</dbReference>